<gene>
    <name evidence="1" type="ORF">ILEXP_LOCUS5017</name>
</gene>
<feature type="non-terminal residue" evidence="1">
    <location>
        <position position="54"/>
    </location>
</feature>
<evidence type="ECO:0000313" key="2">
    <source>
        <dbReference type="Proteomes" id="UP001642360"/>
    </source>
</evidence>
<keyword evidence="2" id="KW-1185">Reference proteome</keyword>
<comment type="caution">
    <text evidence="1">The sequence shown here is derived from an EMBL/GenBank/DDBJ whole genome shotgun (WGS) entry which is preliminary data.</text>
</comment>
<dbReference type="EMBL" id="CAUOFW020000848">
    <property type="protein sequence ID" value="CAK9137961.1"/>
    <property type="molecule type" value="Genomic_DNA"/>
</dbReference>
<accession>A0ABC8QZ10</accession>
<proteinExistence type="predicted"/>
<sequence length="54" mass="5853">PKKARFSSPELEGLPPPELEKHLSLFAVVSDNPIPTAQGDSLGMGWIPELTLLK</sequence>
<organism evidence="1 2">
    <name type="scientific">Ilex paraguariensis</name>
    <name type="common">yerba mate</name>
    <dbReference type="NCBI Taxonomy" id="185542"/>
    <lineage>
        <taxon>Eukaryota</taxon>
        <taxon>Viridiplantae</taxon>
        <taxon>Streptophyta</taxon>
        <taxon>Embryophyta</taxon>
        <taxon>Tracheophyta</taxon>
        <taxon>Spermatophyta</taxon>
        <taxon>Magnoliopsida</taxon>
        <taxon>eudicotyledons</taxon>
        <taxon>Gunneridae</taxon>
        <taxon>Pentapetalae</taxon>
        <taxon>asterids</taxon>
        <taxon>campanulids</taxon>
        <taxon>Aquifoliales</taxon>
        <taxon>Aquifoliaceae</taxon>
        <taxon>Ilex</taxon>
    </lineage>
</organism>
<feature type="non-terminal residue" evidence="1">
    <location>
        <position position="1"/>
    </location>
</feature>
<evidence type="ECO:0000313" key="1">
    <source>
        <dbReference type="EMBL" id="CAK9137961.1"/>
    </source>
</evidence>
<protein>
    <submittedName>
        <fullName evidence="1">Uncharacterized protein</fullName>
    </submittedName>
</protein>
<dbReference type="AlphaFoldDB" id="A0ABC8QZ10"/>
<dbReference type="Proteomes" id="UP001642360">
    <property type="component" value="Unassembled WGS sequence"/>
</dbReference>
<reference evidence="1 2" key="1">
    <citation type="submission" date="2024-02" db="EMBL/GenBank/DDBJ databases">
        <authorList>
            <person name="Vignale AGUSTIN F."/>
            <person name="Sosa J E."/>
            <person name="Modenutti C."/>
        </authorList>
    </citation>
    <scope>NUCLEOTIDE SEQUENCE [LARGE SCALE GENOMIC DNA]</scope>
</reference>
<name>A0ABC8QZ10_9AQUA</name>